<organism evidence="1 2">
    <name type="scientific">Trichonephila clavata</name>
    <name type="common">Joro spider</name>
    <name type="synonym">Nephila clavata</name>
    <dbReference type="NCBI Taxonomy" id="2740835"/>
    <lineage>
        <taxon>Eukaryota</taxon>
        <taxon>Metazoa</taxon>
        <taxon>Ecdysozoa</taxon>
        <taxon>Arthropoda</taxon>
        <taxon>Chelicerata</taxon>
        <taxon>Arachnida</taxon>
        <taxon>Araneae</taxon>
        <taxon>Araneomorphae</taxon>
        <taxon>Entelegynae</taxon>
        <taxon>Araneoidea</taxon>
        <taxon>Nephilidae</taxon>
        <taxon>Trichonephila</taxon>
    </lineage>
</organism>
<keyword evidence="2" id="KW-1185">Reference proteome</keyword>
<dbReference type="OrthoDB" id="6433839at2759"/>
<dbReference type="Proteomes" id="UP000887116">
    <property type="component" value="Unassembled WGS sequence"/>
</dbReference>
<reference evidence="1" key="1">
    <citation type="submission" date="2020-07" db="EMBL/GenBank/DDBJ databases">
        <title>Multicomponent nature underlies the extraordinary mechanical properties of spider dragline silk.</title>
        <authorList>
            <person name="Kono N."/>
            <person name="Nakamura H."/>
            <person name="Mori M."/>
            <person name="Yoshida Y."/>
            <person name="Ohtoshi R."/>
            <person name="Malay A.D."/>
            <person name="Moran D.A.P."/>
            <person name="Tomita M."/>
            <person name="Numata K."/>
            <person name="Arakawa K."/>
        </authorList>
    </citation>
    <scope>NUCLEOTIDE SEQUENCE</scope>
</reference>
<comment type="caution">
    <text evidence="1">The sequence shown here is derived from an EMBL/GenBank/DDBJ whole genome shotgun (WGS) entry which is preliminary data.</text>
</comment>
<name>A0A8X6F6M5_TRICU</name>
<evidence type="ECO:0000313" key="1">
    <source>
        <dbReference type="EMBL" id="GFQ72413.1"/>
    </source>
</evidence>
<evidence type="ECO:0000313" key="2">
    <source>
        <dbReference type="Proteomes" id="UP000887116"/>
    </source>
</evidence>
<feature type="non-terminal residue" evidence="1">
    <location>
        <position position="1"/>
    </location>
</feature>
<dbReference type="EMBL" id="BMAO01001319">
    <property type="protein sequence ID" value="GFQ72413.1"/>
    <property type="molecule type" value="Genomic_DNA"/>
</dbReference>
<sequence length="91" mass="10209">LPIDGVYGLMFLSICVIQLKSVYERQRDAASCRNGSVVGTVASGTFDTIPEAFNDEAMSRASIFRWQKAFKQGRQNMEGIERGRRPPTSRH</sequence>
<gene>
    <name evidence="1" type="ORF">TNCT_90321</name>
</gene>
<dbReference type="AlphaFoldDB" id="A0A8X6F6M5"/>
<protein>
    <submittedName>
        <fullName evidence="1">Uncharacterized protein</fullName>
    </submittedName>
</protein>
<proteinExistence type="predicted"/>
<accession>A0A8X6F6M5</accession>